<feature type="compositionally biased region" description="Acidic residues" evidence="1">
    <location>
        <begin position="154"/>
        <end position="171"/>
    </location>
</feature>
<accession>A0A9D2HRL1</accession>
<dbReference type="InterPro" id="IPR003772">
    <property type="entry name" value="YceD"/>
</dbReference>
<sequence length="191" mass="21723">MEKLDKYRIDLKGMQTGSDKFDFHLDDSFFADVEASDVQKGKVDVTLIVRKTSHAFDLRFHTEGYVIVTCDRCLDEMEQPIVSDDLLRVRFGSAYAEEADNWVVVPEDEGAINVAWFMYEFIALAIPMKHVHAPGECNGAMDSELHKYLRVSPDDEEDGYAAEDDVDGGDEGVDKPIDPRWNELRKILDNN</sequence>
<dbReference type="Pfam" id="PF02620">
    <property type="entry name" value="YceD"/>
    <property type="match status" value="1"/>
</dbReference>
<name>A0A9D2HRL1_9BACE</name>
<comment type="caution">
    <text evidence="2">The sequence shown here is derived from an EMBL/GenBank/DDBJ whole genome shotgun (WGS) entry which is preliminary data.</text>
</comment>
<dbReference type="Proteomes" id="UP000823860">
    <property type="component" value="Unassembled WGS sequence"/>
</dbReference>
<evidence type="ECO:0000256" key="1">
    <source>
        <dbReference type="SAM" id="MobiDB-lite"/>
    </source>
</evidence>
<organism evidence="2 3">
    <name type="scientific">Candidatus Bacteroides intestinavium</name>
    <dbReference type="NCBI Taxonomy" id="2838469"/>
    <lineage>
        <taxon>Bacteria</taxon>
        <taxon>Pseudomonadati</taxon>
        <taxon>Bacteroidota</taxon>
        <taxon>Bacteroidia</taxon>
        <taxon>Bacteroidales</taxon>
        <taxon>Bacteroidaceae</taxon>
        <taxon>Bacteroides</taxon>
    </lineage>
</organism>
<feature type="region of interest" description="Disordered" evidence="1">
    <location>
        <begin position="154"/>
        <end position="178"/>
    </location>
</feature>
<protein>
    <submittedName>
        <fullName evidence="2">DUF177 domain-containing protein</fullName>
    </submittedName>
</protein>
<evidence type="ECO:0000313" key="2">
    <source>
        <dbReference type="EMBL" id="HJA84190.1"/>
    </source>
</evidence>
<proteinExistence type="predicted"/>
<evidence type="ECO:0000313" key="3">
    <source>
        <dbReference type="Proteomes" id="UP000823860"/>
    </source>
</evidence>
<reference evidence="2" key="1">
    <citation type="journal article" date="2021" name="PeerJ">
        <title>Extensive microbial diversity within the chicken gut microbiome revealed by metagenomics and culture.</title>
        <authorList>
            <person name="Gilroy R."/>
            <person name="Ravi A."/>
            <person name="Getino M."/>
            <person name="Pursley I."/>
            <person name="Horton D.L."/>
            <person name="Alikhan N.F."/>
            <person name="Baker D."/>
            <person name="Gharbi K."/>
            <person name="Hall N."/>
            <person name="Watson M."/>
            <person name="Adriaenssens E.M."/>
            <person name="Foster-Nyarko E."/>
            <person name="Jarju S."/>
            <person name="Secka A."/>
            <person name="Antonio M."/>
            <person name="Oren A."/>
            <person name="Chaudhuri R.R."/>
            <person name="La Ragione R."/>
            <person name="Hildebrand F."/>
            <person name="Pallen M.J."/>
        </authorList>
    </citation>
    <scope>NUCLEOTIDE SEQUENCE</scope>
    <source>
        <strain evidence="2">ChiHecec1B25-7008</strain>
    </source>
</reference>
<gene>
    <name evidence="2" type="ORF">H9785_09500</name>
</gene>
<dbReference type="EMBL" id="DWZE01000117">
    <property type="protein sequence ID" value="HJA84190.1"/>
    <property type="molecule type" value="Genomic_DNA"/>
</dbReference>
<dbReference type="AlphaFoldDB" id="A0A9D2HRL1"/>
<reference evidence="2" key="2">
    <citation type="submission" date="2021-04" db="EMBL/GenBank/DDBJ databases">
        <authorList>
            <person name="Gilroy R."/>
        </authorList>
    </citation>
    <scope>NUCLEOTIDE SEQUENCE</scope>
    <source>
        <strain evidence="2">ChiHecec1B25-7008</strain>
    </source>
</reference>